<protein>
    <submittedName>
        <fullName evidence="2">F-box domain</fullName>
    </submittedName>
</protein>
<dbReference type="Pfam" id="PF07734">
    <property type="entry name" value="FBA_1"/>
    <property type="match status" value="1"/>
</dbReference>
<dbReference type="PANTHER" id="PTHR31672:SF13">
    <property type="entry name" value="F-BOX PROTEIN CPR30-LIKE"/>
    <property type="match status" value="1"/>
</dbReference>
<dbReference type="Proteomes" id="UP000694240">
    <property type="component" value="Chromosome 8"/>
</dbReference>
<evidence type="ECO:0000313" key="2">
    <source>
        <dbReference type="EMBL" id="KAG7577622.1"/>
    </source>
</evidence>
<dbReference type="InterPro" id="IPR017451">
    <property type="entry name" value="F-box-assoc_interact_dom"/>
</dbReference>
<comment type="caution">
    <text evidence="2">The sequence shown here is derived from an EMBL/GenBank/DDBJ whole genome shotgun (WGS) entry which is preliminary data.</text>
</comment>
<dbReference type="PROSITE" id="PS50181">
    <property type="entry name" value="FBOX"/>
    <property type="match status" value="1"/>
</dbReference>
<proteinExistence type="predicted"/>
<gene>
    <name evidence="2" type="ORF">ISN45_Aa03g018810</name>
</gene>
<name>A0A8T2AWK2_9BRAS</name>
<keyword evidence="3" id="KW-1185">Reference proteome</keyword>
<dbReference type="SMART" id="SM00256">
    <property type="entry name" value="FBOX"/>
    <property type="match status" value="1"/>
</dbReference>
<evidence type="ECO:0000313" key="3">
    <source>
        <dbReference type="Proteomes" id="UP000694240"/>
    </source>
</evidence>
<sequence length="384" mass="44524">MVFTNLPRDLESEILSRVPARSLQKLKPTCKRWYTLFKDPEFLKKHVGRAEREVLSLIGFSVYSVSVNLSGIHSSVDPPIEMTGMFNSLKDSANVKILEICECNGLLLCTTNDSRLVVWNPYTGETRWIPYKSSTHYEMYHKFVLGYDNSNKSCYSYKILRCYHGLIDFGAEFEIYEFNSDSWRSFYDNSPNCSLESKGVTLKGNTYWFTSDTEGRQFILMFNFTTEKFGRLSLPYQSGGYVDDVVETGVLSAVREEKLALLYERFDELTDSSEMKIWVTNTKIDEAKDLSWSDFLVVDFCKYMVTRMTNVLSFLVDEEKKMVVFCDTDQNMTRFYIVGEDIYKEVYNDITEGSFSYWPRLVSYAPSLVQIQQGKVNPGGKRKR</sequence>
<dbReference type="EMBL" id="JAEFBK010000008">
    <property type="protein sequence ID" value="KAG7577622.1"/>
    <property type="molecule type" value="Genomic_DNA"/>
</dbReference>
<organism evidence="2 3">
    <name type="scientific">Arabidopsis thaliana x Arabidopsis arenosa</name>
    <dbReference type="NCBI Taxonomy" id="1240361"/>
    <lineage>
        <taxon>Eukaryota</taxon>
        <taxon>Viridiplantae</taxon>
        <taxon>Streptophyta</taxon>
        <taxon>Embryophyta</taxon>
        <taxon>Tracheophyta</taxon>
        <taxon>Spermatophyta</taxon>
        <taxon>Magnoliopsida</taxon>
        <taxon>eudicotyledons</taxon>
        <taxon>Gunneridae</taxon>
        <taxon>Pentapetalae</taxon>
        <taxon>rosids</taxon>
        <taxon>malvids</taxon>
        <taxon>Brassicales</taxon>
        <taxon>Brassicaceae</taxon>
        <taxon>Camelineae</taxon>
        <taxon>Arabidopsis</taxon>
    </lineage>
</organism>
<dbReference type="Pfam" id="PF00646">
    <property type="entry name" value="F-box"/>
    <property type="match status" value="1"/>
</dbReference>
<dbReference type="InterPro" id="IPR006527">
    <property type="entry name" value="F-box-assoc_dom_typ1"/>
</dbReference>
<dbReference type="NCBIfam" id="TIGR01640">
    <property type="entry name" value="F_box_assoc_1"/>
    <property type="match status" value="1"/>
</dbReference>
<dbReference type="InterPro" id="IPR001810">
    <property type="entry name" value="F-box_dom"/>
</dbReference>
<dbReference type="InterPro" id="IPR050796">
    <property type="entry name" value="SCF_F-box_component"/>
</dbReference>
<dbReference type="AlphaFoldDB" id="A0A8T2AWK2"/>
<accession>A0A8T2AWK2</accession>
<evidence type="ECO:0000259" key="1">
    <source>
        <dbReference type="PROSITE" id="PS50181"/>
    </source>
</evidence>
<feature type="domain" description="F-box" evidence="1">
    <location>
        <begin position="1"/>
        <end position="46"/>
    </location>
</feature>
<reference evidence="2 3" key="1">
    <citation type="submission" date="2020-12" db="EMBL/GenBank/DDBJ databases">
        <title>Concerted genomic and epigenomic changes stabilize Arabidopsis allopolyploids.</title>
        <authorList>
            <person name="Chen Z."/>
        </authorList>
    </citation>
    <scope>NUCLEOTIDE SEQUENCE [LARGE SCALE GENOMIC DNA]</scope>
    <source>
        <strain evidence="2">Allo738</strain>
        <tissue evidence="2">Leaf</tissue>
    </source>
</reference>
<dbReference type="PANTHER" id="PTHR31672">
    <property type="entry name" value="BNACNNG10540D PROTEIN"/>
    <property type="match status" value="1"/>
</dbReference>